<reference evidence="2 3" key="1">
    <citation type="submission" date="2020-01" db="EMBL/GenBank/DDBJ databases">
        <title>Identification and distribution of gene clusters putatively required for synthesis of sphingolipid metabolism inhibitors in phylogenetically diverse species of the filamentous fungus Fusarium.</title>
        <authorList>
            <person name="Kim H.-S."/>
            <person name="Busman M."/>
            <person name="Brown D.W."/>
            <person name="Divon H."/>
            <person name="Uhlig S."/>
            <person name="Proctor R.H."/>
        </authorList>
    </citation>
    <scope>NUCLEOTIDE SEQUENCE [LARGE SCALE GENOMIC DNA]</scope>
    <source>
        <strain evidence="2 3">NRRL 20459</strain>
    </source>
</reference>
<protein>
    <submittedName>
        <fullName evidence="2">Uncharacterized protein</fullName>
    </submittedName>
</protein>
<proteinExistence type="predicted"/>
<evidence type="ECO:0000313" key="3">
    <source>
        <dbReference type="Proteomes" id="UP000554235"/>
    </source>
</evidence>
<keyword evidence="1" id="KW-1133">Transmembrane helix</keyword>
<sequence length="293" mass="31577">MSFLAALKVFVMSPGEPQNCIDPFPKNLRELFRLALIDGLIDIFVDPCVVSMMDTPSVMDTWSDCMASMVIVSAVIARWINLVFVVWMLNAISVELRLHVEHTESMTSVLYNSVAAFHTNQPAHRPLISFPGLTVVAWVVMDIGSIHSMCSEKVSAATLTLMLLPLMTVLDTTGSMVHMVTLAFLVLHVTKGMNFRSCPSTTGVKPNASLNIPTRVSVKVSMDGTPLCLNKADNTSDADSGGSSDTAWNAIVCTSSLVLVSRSLSCSACSVVDLTLVVAVAVGSKFHTEYMLA</sequence>
<dbReference type="EMBL" id="JAADYS010001996">
    <property type="protein sequence ID" value="KAF4460188.1"/>
    <property type="molecule type" value="Genomic_DNA"/>
</dbReference>
<feature type="transmembrane region" description="Helical" evidence="1">
    <location>
        <begin position="66"/>
        <end position="89"/>
    </location>
</feature>
<evidence type="ECO:0000313" key="2">
    <source>
        <dbReference type="EMBL" id="KAF4460188.1"/>
    </source>
</evidence>
<keyword evidence="3" id="KW-1185">Reference proteome</keyword>
<dbReference type="AlphaFoldDB" id="A0A8H4P7G3"/>
<keyword evidence="1" id="KW-0472">Membrane</keyword>
<evidence type="ECO:0000256" key="1">
    <source>
        <dbReference type="SAM" id="Phobius"/>
    </source>
</evidence>
<dbReference type="OrthoDB" id="4166682at2759"/>
<feature type="transmembrane region" description="Helical" evidence="1">
    <location>
        <begin position="127"/>
        <end position="146"/>
    </location>
</feature>
<comment type="caution">
    <text evidence="2">The sequence shown here is derived from an EMBL/GenBank/DDBJ whole genome shotgun (WGS) entry which is preliminary data.</text>
</comment>
<name>A0A8H4P7G3_9HYPO</name>
<dbReference type="Proteomes" id="UP000554235">
    <property type="component" value="Unassembled WGS sequence"/>
</dbReference>
<organism evidence="2 3">
    <name type="scientific">Fusarium albosuccineum</name>
    <dbReference type="NCBI Taxonomy" id="1237068"/>
    <lineage>
        <taxon>Eukaryota</taxon>
        <taxon>Fungi</taxon>
        <taxon>Dikarya</taxon>
        <taxon>Ascomycota</taxon>
        <taxon>Pezizomycotina</taxon>
        <taxon>Sordariomycetes</taxon>
        <taxon>Hypocreomycetidae</taxon>
        <taxon>Hypocreales</taxon>
        <taxon>Nectriaceae</taxon>
        <taxon>Fusarium</taxon>
        <taxon>Fusarium decemcellulare species complex</taxon>
    </lineage>
</organism>
<feature type="transmembrane region" description="Helical" evidence="1">
    <location>
        <begin position="166"/>
        <end position="187"/>
    </location>
</feature>
<keyword evidence="1" id="KW-0812">Transmembrane</keyword>
<gene>
    <name evidence="2" type="ORF">FALBO_13029</name>
</gene>
<accession>A0A8H4P7G3</accession>